<evidence type="ECO:0000313" key="1">
    <source>
        <dbReference type="EMBL" id="SQC42415.1"/>
    </source>
</evidence>
<name>A0A2X3F8T3_KLEPN</name>
<dbReference type="EMBL" id="UAWN01000018">
    <property type="protein sequence ID" value="SQC42415.1"/>
    <property type="molecule type" value="Genomic_DNA"/>
</dbReference>
<evidence type="ECO:0000313" key="2">
    <source>
        <dbReference type="Proteomes" id="UP000251088"/>
    </source>
</evidence>
<dbReference type="Proteomes" id="UP000251088">
    <property type="component" value="Unassembled WGS sequence"/>
</dbReference>
<sequence length="128" mass="14278">MAERMTFPMYAIHRQQTQALWQAVQSLLDERGVMVAGDPPAADPGDLLAHWRQPTLLLSQTCGYPLVTQLPEVQTVGCFHYAAPGCEGRRYRSLLVVREADSHRMLGTFWPSGGVQCRALAVRLQRTA</sequence>
<gene>
    <name evidence="1" type="ORF">NCTC9128_07845</name>
</gene>
<organism evidence="1 2">
    <name type="scientific">Klebsiella pneumoniae</name>
    <dbReference type="NCBI Taxonomy" id="573"/>
    <lineage>
        <taxon>Bacteria</taxon>
        <taxon>Pseudomonadati</taxon>
        <taxon>Pseudomonadota</taxon>
        <taxon>Gammaproteobacteria</taxon>
        <taxon>Enterobacterales</taxon>
        <taxon>Enterobacteriaceae</taxon>
        <taxon>Klebsiella/Raoultella group</taxon>
        <taxon>Klebsiella</taxon>
        <taxon>Klebsiella pneumoniae complex</taxon>
    </lineage>
</organism>
<accession>A0A2X3F8T3</accession>
<protein>
    <submittedName>
        <fullName evidence="1">Phosphate/phosphonate ABC transporter periplasmic protein</fullName>
    </submittedName>
</protein>
<reference evidence="1 2" key="1">
    <citation type="submission" date="2018-06" db="EMBL/GenBank/DDBJ databases">
        <authorList>
            <consortium name="Pathogen Informatics"/>
            <person name="Doyle S."/>
        </authorList>
    </citation>
    <scope>NUCLEOTIDE SEQUENCE [LARGE SCALE GENOMIC DNA]</scope>
    <source>
        <strain evidence="1 2">NCTC9128</strain>
    </source>
</reference>
<dbReference type="AlphaFoldDB" id="A0A2X3F8T3"/>
<proteinExistence type="predicted"/>